<gene>
    <name evidence="2" type="ORF">GCM10023230_24480</name>
</gene>
<dbReference type="Proteomes" id="UP001500141">
    <property type="component" value="Unassembled WGS sequence"/>
</dbReference>
<comment type="caution">
    <text evidence="2">The sequence shown here is derived from an EMBL/GenBank/DDBJ whole genome shotgun (WGS) entry which is preliminary data.</text>
</comment>
<evidence type="ECO:0000259" key="1">
    <source>
        <dbReference type="SMART" id="SM00871"/>
    </source>
</evidence>
<organism evidence="2 3">
    <name type="scientific">Flavobacterium hankyongi</name>
    <dbReference type="NCBI Taxonomy" id="1176532"/>
    <lineage>
        <taxon>Bacteria</taxon>
        <taxon>Pseudomonadati</taxon>
        <taxon>Bacteroidota</taxon>
        <taxon>Flavobacteriia</taxon>
        <taxon>Flavobacteriales</taxon>
        <taxon>Flavobacteriaceae</taxon>
        <taxon>Flavobacterium</taxon>
    </lineage>
</organism>
<dbReference type="EMBL" id="BAABIP010000020">
    <property type="protein sequence ID" value="GAA4773106.1"/>
    <property type="molecule type" value="Genomic_DNA"/>
</dbReference>
<dbReference type="PANTHER" id="PTHR36444">
    <property type="entry name" value="TRANSCRIPTIONAL REGULATOR PROTEIN YOBU-RELATED"/>
    <property type="match status" value="1"/>
</dbReference>
<dbReference type="Gene3D" id="3.20.80.10">
    <property type="entry name" value="Regulatory factor, effector binding domain"/>
    <property type="match status" value="1"/>
</dbReference>
<evidence type="ECO:0000313" key="2">
    <source>
        <dbReference type="EMBL" id="GAA4773106.1"/>
    </source>
</evidence>
<dbReference type="SUPFAM" id="SSF55136">
    <property type="entry name" value="Probable bacterial effector-binding domain"/>
    <property type="match status" value="1"/>
</dbReference>
<dbReference type="PANTHER" id="PTHR36444:SF3">
    <property type="entry name" value="TRANSCRIPTIONAL ACTIVATOR, PUTATIVE-RELATED"/>
    <property type="match status" value="1"/>
</dbReference>
<dbReference type="InterPro" id="IPR053182">
    <property type="entry name" value="YobU-like_regulator"/>
</dbReference>
<keyword evidence="3" id="KW-1185">Reference proteome</keyword>
<dbReference type="Pfam" id="PF06445">
    <property type="entry name" value="GyrI-like"/>
    <property type="match status" value="1"/>
</dbReference>
<dbReference type="SMART" id="SM00871">
    <property type="entry name" value="AraC_E_bind"/>
    <property type="match status" value="1"/>
</dbReference>
<feature type="domain" description="AraC effector-binding" evidence="1">
    <location>
        <begin position="1"/>
        <end position="157"/>
    </location>
</feature>
<dbReference type="InterPro" id="IPR011256">
    <property type="entry name" value="Reg_factor_effector_dom_sf"/>
</dbReference>
<dbReference type="InterPro" id="IPR010499">
    <property type="entry name" value="AraC_E-bd"/>
</dbReference>
<dbReference type="RefSeq" id="WP_264542421.1">
    <property type="nucleotide sequence ID" value="NZ_BAABIP010000020.1"/>
</dbReference>
<accession>A0ABP9A4S4</accession>
<sequence length="160" mass="18357">MEFKIIDIQPKKLIGKSLSMSFLNNATGVLWASFAPSIKEIKNRVGGERVSLQFYGDDFMKNPSIPFTKWATVEVSNFDEIPSHLEKLELNAGLYAVFHYKGNVVQAASYFKNIFTEWIPASEYEVDNSRPHFEILPIGKYDPMDENSEEDIYIPIKLKK</sequence>
<evidence type="ECO:0000313" key="3">
    <source>
        <dbReference type="Proteomes" id="UP001500141"/>
    </source>
</evidence>
<protein>
    <recommendedName>
        <fullName evidence="1">AraC effector-binding domain-containing protein</fullName>
    </recommendedName>
</protein>
<name>A0ABP9A4S4_9FLAO</name>
<reference evidence="3" key="1">
    <citation type="journal article" date="2019" name="Int. J. Syst. Evol. Microbiol.">
        <title>The Global Catalogue of Microorganisms (GCM) 10K type strain sequencing project: providing services to taxonomists for standard genome sequencing and annotation.</title>
        <authorList>
            <consortium name="The Broad Institute Genomics Platform"/>
            <consortium name="The Broad Institute Genome Sequencing Center for Infectious Disease"/>
            <person name="Wu L."/>
            <person name="Ma J."/>
        </authorList>
    </citation>
    <scope>NUCLEOTIDE SEQUENCE [LARGE SCALE GENOMIC DNA]</scope>
    <source>
        <strain evidence="3">JCM 18198</strain>
    </source>
</reference>
<dbReference type="InterPro" id="IPR029442">
    <property type="entry name" value="GyrI-like"/>
</dbReference>
<proteinExistence type="predicted"/>